<dbReference type="Gene3D" id="1.10.150.240">
    <property type="entry name" value="Putative phosphatase, domain 2"/>
    <property type="match status" value="1"/>
</dbReference>
<dbReference type="PANTHER" id="PTHR43434:SF1">
    <property type="entry name" value="PHOSPHOGLYCOLATE PHOSPHATASE"/>
    <property type="match status" value="1"/>
</dbReference>
<dbReference type="InterPro" id="IPR036412">
    <property type="entry name" value="HAD-like_sf"/>
</dbReference>
<dbReference type="SFLD" id="SFLDG01129">
    <property type="entry name" value="C1.5:_HAD__Beta-PGM__Phosphata"/>
    <property type="match status" value="1"/>
</dbReference>
<reference evidence="6 7" key="2">
    <citation type="submission" date="2014-07" db="EMBL/GenBank/DDBJ databases">
        <title>Porphyromonadaceae bacterium OUH 334697 = ATCC BAA-2682 = DSM 28341 draft genome.</title>
        <authorList>
            <person name="Sydenham T.V."/>
            <person name="Hasman H."/>
            <person name="Justesen U.S."/>
        </authorList>
    </citation>
    <scope>NUCLEOTIDE SEQUENCE [LARGE SCALE GENOMIC DNA]</scope>
    <source>
        <strain evidence="6 7">OUH 334697</strain>
    </source>
</reference>
<dbReference type="GO" id="GO:0006281">
    <property type="term" value="P:DNA repair"/>
    <property type="evidence" value="ECO:0007669"/>
    <property type="project" value="TreeGrafter"/>
</dbReference>
<protein>
    <recommendedName>
        <fullName evidence="4">phosphoglycolate phosphatase</fullName>
        <ecNumber evidence="4">3.1.3.18</ecNumber>
    </recommendedName>
</protein>
<sequence>MRYKNIVWDWNGTLLDDIRISVETLNRMLAGKNLKKITEERYRDLFGFPVKGFYESLGYDFDRDDWDAVSQKFVDVYGSLSHGVELTAGIVPVLSAIRGQGIRQYILSALQENLLEEMLERFQIRNYFDGICGSDNIYAGGKTAMGEKMVSSYSIVPRETLMIGDTLHDAEVANALGFDVRLYVGGHNSERRLREVAPVLLCMEEIIKEIE</sequence>
<keyword evidence="8" id="KW-1185">Reference proteome</keyword>
<evidence type="ECO:0000313" key="7">
    <source>
        <dbReference type="Proteomes" id="UP000031937"/>
    </source>
</evidence>
<gene>
    <name evidence="5" type="ORF">BA92_13490</name>
    <name evidence="6" type="ORF">IE90_04800</name>
</gene>
<dbReference type="Proteomes" id="UP000031937">
    <property type="component" value="Unassembled WGS sequence"/>
</dbReference>
<dbReference type="Proteomes" id="UP000031980">
    <property type="component" value="Unassembled WGS sequence"/>
</dbReference>
<organism evidence="5 8">
    <name type="scientific">Sanguibacteroides justesenii</name>
    <dbReference type="NCBI Taxonomy" id="1547597"/>
    <lineage>
        <taxon>Bacteria</taxon>
        <taxon>Pseudomonadati</taxon>
        <taxon>Bacteroidota</taxon>
        <taxon>Bacteroidia</taxon>
        <taxon>Bacteroidales</taxon>
        <taxon>Porphyromonadaceae</taxon>
        <taxon>Sanguibacteroides</taxon>
    </lineage>
</organism>
<comment type="caution">
    <text evidence="5">The sequence shown here is derived from an EMBL/GenBank/DDBJ whole genome shotgun (WGS) entry which is preliminary data.</text>
</comment>
<evidence type="ECO:0000313" key="6">
    <source>
        <dbReference type="EMBL" id="KIO46125.1"/>
    </source>
</evidence>
<accession>A0A0C3M8Y1</accession>
<evidence type="ECO:0000256" key="2">
    <source>
        <dbReference type="ARBA" id="ARBA00004818"/>
    </source>
</evidence>
<evidence type="ECO:0000256" key="4">
    <source>
        <dbReference type="ARBA" id="ARBA00013078"/>
    </source>
</evidence>
<comment type="catalytic activity">
    <reaction evidence="1">
        <text>2-phosphoglycolate + H2O = glycolate + phosphate</text>
        <dbReference type="Rhea" id="RHEA:14369"/>
        <dbReference type="ChEBI" id="CHEBI:15377"/>
        <dbReference type="ChEBI" id="CHEBI:29805"/>
        <dbReference type="ChEBI" id="CHEBI:43474"/>
        <dbReference type="ChEBI" id="CHEBI:58033"/>
        <dbReference type="EC" id="3.1.3.18"/>
    </reaction>
</comment>
<proteinExistence type="inferred from homology"/>
<evidence type="ECO:0000313" key="5">
    <source>
        <dbReference type="EMBL" id="KIO42873.1"/>
    </source>
</evidence>
<dbReference type="PANTHER" id="PTHR43434">
    <property type="entry name" value="PHOSPHOGLYCOLATE PHOSPHATASE"/>
    <property type="match status" value="1"/>
</dbReference>
<dbReference type="SFLD" id="SFLDS00003">
    <property type="entry name" value="Haloacid_Dehalogenase"/>
    <property type="match status" value="1"/>
</dbReference>
<dbReference type="GO" id="GO:0008967">
    <property type="term" value="F:phosphoglycolate phosphatase activity"/>
    <property type="evidence" value="ECO:0007669"/>
    <property type="project" value="UniProtKB-EC"/>
</dbReference>
<comment type="similarity">
    <text evidence="3">Belongs to the HAD-like hydrolase superfamily. CbbY/CbbZ/Gph/YieH family.</text>
</comment>
<dbReference type="OrthoDB" id="9807630at2"/>
<dbReference type="EMBL" id="JPIT01000016">
    <property type="protein sequence ID" value="KIO46125.1"/>
    <property type="molecule type" value="Genomic_DNA"/>
</dbReference>
<evidence type="ECO:0000256" key="1">
    <source>
        <dbReference type="ARBA" id="ARBA00000830"/>
    </source>
</evidence>
<dbReference type="EC" id="3.1.3.18" evidence="4"/>
<dbReference type="AlphaFoldDB" id="A0A0C3M8Y1"/>
<reference evidence="5 8" key="1">
    <citation type="submission" date="2014-07" db="EMBL/GenBank/DDBJ databases">
        <title>Porphyromonadaceae bacterium OUH 308042 = ATCC BAA-2681 = DSM 28342 draft genome.</title>
        <authorList>
            <person name="Sydenham T.V."/>
            <person name="Hasman H."/>
            <person name="Justensen U.S."/>
        </authorList>
    </citation>
    <scope>NUCLEOTIDE SEQUENCE [LARGE SCALE GENOMIC DNA]</scope>
    <source>
        <strain evidence="5 8">OUH 308042</strain>
    </source>
</reference>
<evidence type="ECO:0000256" key="3">
    <source>
        <dbReference type="ARBA" id="ARBA00006171"/>
    </source>
</evidence>
<dbReference type="InterPro" id="IPR023198">
    <property type="entry name" value="PGP-like_dom2"/>
</dbReference>
<dbReference type="InterPro" id="IPR023214">
    <property type="entry name" value="HAD_sf"/>
</dbReference>
<dbReference type="SUPFAM" id="SSF56784">
    <property type="entry name" value="HAD-like"/>
    <property type="match status" value="1"/>
</dbReference>
<dbReference type="RefSeq" id="WP_041502750.1">
    <property type="nucleotide sequence ID" value="NZ_JPIT01000016.1"/>
</dbReference>
<dbReference type="EMBL" id="JPIU01000049">
    <property type="protein sequence ID" value="KIO42873.1"/>
    <property type="molecule type" value="Genomic_DNA"/>
</dbReference>
<dbReference type="InterPro" id="IPR050155">
    <property type="entry name" value="HAD-like_hydrolase_sf"/>
</dbReference>
<comment type="pathway">
    <text evidence="2">Organic acid metabolism; glycolate biosynthesis; glycolate from 2-phosphoglycolate: step 1/1.</text>
</comment>
<evidence type="ECO:0000313" key="8">
    <source>
        <dbReference type="Proteomes" id="UP000031980"/>
    </source>
</evidence>
<dbReference type="Gene3D" id="3.40.50.1000">
    <property type="entry name" value="HAD superfamily/HAD-like"/>
    <property type="match status" value="1"/>
</dbReference>
<dbReference type="Pfam" id="PF13419">
    <property type="entry name" value="HAD_2"/>
    <property type="match status" value="1"/>
</dbReference>
<dbReference type="GO" id="GO:0005829">
    <property type="term" value="C:cytosol"/>
    <property type="evidence" value="ECO:0007669"/>
    <property type="project" value="TreeGrafter"/>
</dbReference>
<name>A0A0C3M8Y1_9PORP</name>
<dbReference type="InterPro" id="IPR041492">
    <property type="entry name" value="HAD_2"/>
</dbReference>